<gene>
    <name evidence="2" type="ORF">BV898_12982</name>
</gene>
<evidence type="ECO:0000313" key="2">
    <source>
        <dbReference type="EMBL" id="OQV12752.1"/>
    </source>
</evidence>
<accession>A0A1W0WC68</accession>
<feature type="compositionally biased region" description="Low complexity" evidence="1">
    <location>
        <begin position="105"/>
        <end position="117"/>
    </location>
</feature>
<feature type="region of interest" description="Disordered" evidence="1">
    <location>
        <begin position="411"/>
        <end position="477"/>
    </location>
</feature>
<feature type="region of interest" description="Disordered" evidence="1">
    <location>
        <begin position="93"/>
        <end position="139"/>
    </location>
</feature>
<dbReference type="EMBL" id="MTYJ01000137">
    <property type="protein sequence ID" value="OQV12752.1"/>
    <property type="molecule type" value="Genomic_DNA"/>
</dbReference>
<feature type="compositionally biased region" description="Gly residues" evidence="1">
    <location>
        <begin position="319"/>
        <end position="333"/>
    </location>
</feature>
<feature type="compositionally biased region" description="Low complexity" evidence="1">
    <location>
        <begin position="563"/>
        <end position="593"/>
    </location>
</feature>
<feature type="compositionally biased region" description="Low complexity" evidence="1">
    <location>
        <begin position="30"/>
        <end position="46"/>
    </location>
</feature>
<feature type="region of interest" description="Disordered" evidence="1">
    <location>
        <begin position="1"/>
        <end position="78"/>
    </location>
</feature>
<feature type="compositionally biased region" description="Low complexity" evidence="1">
    <location>
        <begin position="54"/>
        <end position="78"/>
    </location>
</feature>
<keyword evidence="3" id="KW-1185">Reference proteome</keyword>
<feature type="compositionally biased region" description="Polar residues" evidence="1">
    <location>
        <begin position="336"/>
        <end position="346"/>
    </location>
</feature>
<feature type="compositionally biased region" description="Basic and acidic residues" evidence="1">
    <location>
        <begin position="118"/>
        <end position="131"/>
    </location>
</feature>
<evidence type="ECO:0000313" key="3">
    <source>
        <dbReference type="Proteomes" id="UP000192578"/>
    </source>
</evidence>
<proteinExistence type="predicted"/>
<evidence type="ECO:0000256" key="1">
    <source>
        <dbReference type="SAM" id="MobiDB-lite"/>
    </source>
</evidence>
<feature type="compositionally biased region" description="Polar residues" evidence="1">
    <location>
        <begin position="368"/>
        <end position="389"/>
    </location>
</feature>
<feature type="region of interest" description="Disordered" evidence="1">
    <location>
        <begin position="563"/>
        <end position="596"/>
    </location>
</feature>
<organism evidence="2 3">
    <name type="scientific">Hypsibius exemplaris</name>
    <name type="common">Freshwater tardigrade</name>
    <dbReference type="NCBI Taxonomy" id="2072580"/>
    <lineage>
        <taxon>Eukaryota</taxon>
        <taxon>Metazoa</taxon>
        <taxon>Ecdysozoa</taxon>
        <taxon>Tardigrada</taxon>
        <taxon>Eutardigrada</taxon>
        <taxon>Parachela</taxon>
        <taxon>Hypsibioidea</taxon>
        <taxon>Hypsibiidae</taxon>
        <taxon>Hypsibius</taxon>
    </lineage>
</organism>
<feature type="region of interest" description="Disordered" evidence="1">
    <location>
        <begin position="367"/>
        <end position="389"/>
    </location>
</feature>
<comment type="caution">
    <text evidence="2">The sequence shown here is derived from an EMBL/GenBank/DDBJ whole genome shotgun (WGS) entry which is preliminary data.</text>
</comment>
<feature type="compositionally biased region" description="Polar residues" evidence="1">
    <location>
        <begin position="437"/>
        <end position="469"/>
    </location>
</feature>
<dbReference type="AlphaFoldDB" id="A0A1W0WC68"/>
<name>A0A1W0WC68_HYPEX</name>
<protein>
    <submittedName>
        <fullName evidence="2">Uncharacterized protein</fullName>
    </submittedName>
</protein>
<sequence length="661" mass="68865">MAQKRAGRGRPRKSPRAATGFPVTRRRSAKAASSSSVAGEVGASSKTAGKVGGARSAAGKTAASPAASSASSSNEPTSAFEALCQVTSAEYERLSGSAGHGGAAAAGANRHNNNNSDNRSDASSKSTEENRQVLQSPSDVQLPAWYGAHIAPSKPYKSELILPPKKKKYLHYLAESEDDNQIINNPFPQHPHHEAPPPRSLQESPPVAAAVPVIPCATTPSSHHPLPLTSGAAAVFSLYPYGVVPQGFSPSPEQLAPLKFNPTPPSSSRGAASACPDTKTFSDVLDEHISRLIIQNDVIVSKQPAVVMSKRGRSRDAAAGGGVAGDSFGGGEGSSTLSSPLRTHAASTAESMVKTLLSSKITRKTMLKENSASRQQQARPSGTTFSYLNPENSAIKDLLIKTYEEKGISSQALQATQQQQQTPSTANPSESVRESSDYTTINSQQQQRQFKTPSATTLSRTGCPTNNTTGSGGIVYGVSSDQRSGALVVPDMRHGDGGGAAALNSSNNALVASGWIVSPGNEWVSVDDRGRRRVRPEVTVCPESTTYCLGGSSAATAAATAVASPGGGSRSLRSPSMDSMQSSESSPSSVSFTDSRRVHASGTFQPYRGVARGGLAAEQDGKMRPPSAVMQQPFLSVERCGENGGDFPSYHDGGRTCSTIR</sequence>
<feature type="compositionally biased region" description="Low complexity" evidence="1">
    <location>
        <begin position="411"/>
        <end position="426"/>
    </location>
</feature>
<reference evidence="3" key="1">
    <citation type="submission" date="2017-01" db="EMBL/GenBank/DDBJ databases">
        <title>Comparative genomics of anhydrobiosis in the tardigrade Hypsibius dujardini.</title>
        <authorList>
            <person name="Yoshida Y."/>
            <person name="Koutsovoulos G."/>
            <person name="Laetsch D."/>
            <person name="Stevens L."/>
            <person name="Kumar S."/>
            <person name="Horikawa D."/>
            <person name="Ishino K."/>
            <person name="Komine S."/>
            <person name="Tomita M."/>
            <person name="Blaxter M."/>
            <person name="Arakawa K."/>
        </authorList>
    </citation>
    <scope>NUCLEOTIDE SEQUENCE [LARGE SCALE GENOMIC DNA]</scope>
    <source>
        <strain evidence="3">Z151</strain>
    </source>
</reference>
<dbReference type="Proteomes" id="UP000192578">
    <property type="component" value="Unassembled WGS sequence"/>
</dbReference>
<feature type="compositionally biased region" description="Basic residues" evidence="1">
    <location>
        <begin position="1"/>
        <end position="15"/>
    </location>
</feature>
<feature type="region of interest" description="Disordered" evidence="1">
    <location>
        <begin position="311"/>
        <end position="346"/>
    </location>
</feature>